<reference evidence="8 9" key="1">
    <citation type="submission" date="2016-01" db="EMBL/GenBank/DDBJ databases">
        <authorList>
            <person name="Oliw E.H."/>
        </authorList>
    </citation>
    <scope>NUCLEOTIDE SEQUENCE [LARGE SCALE GENOMIC DNA]</scope>
    <source>
        <strain evidence="8">LMG 22029</strain>
    </source>
</reference>
<dbReference type="GO" id="GO:0016998">
    <property type="term" value="P:cell wall macromolecule catabolic process"/>
    <property type="evidence" value="ECO:0007669"/>
    <property type="project" value="InterPro"/>
</dbReference>
<dbReference type="SUPFAM" id="SSF53955">
    <property type="entry name" value="Lysozyme-like"/>
    <property type="match status" value="1"/>
</dbReference>
<dbReference type="InterPro" id="IPR034690">
    <property type="entry name" value="Endolysin_T4_type"/>
</dbReference>
<dbReference type="GO" id="GO:0042742">
    <property type="term" value="P:defense response to bacterium"/>
    <property type="evidence" value="ECO:0007669"/>
    <property type="project" value="UniProtKB-KW"/>
</dbReference>
<keyword evidence="6 7" id="KW-0326">Glycosidase</keyword>
<dbReference type="CDD" id="cd00737">
    <property type="entry name" value="lyz_endolysin_autolysin"/>
    <property type="match status" value="1"/>
</dbReference>
<evidence type="ECO:0000256" key="5">
    <source>
        <dbReference type="ARBA" id="ARBA00023200"/>
    </source>
</evidence>
<dbReference type="EMBL" id="FCOC02000015">
    <property type="protein sequence ID" value="SAL41659.1"/>
    <property type="molecule type" value="Genomic_DNA"/>
</dbReference>
<dbReference type="EC" id="3.2.1.17" evidence="7"/>
<evidence type="ECO:0000256" key="1">
    <source>
        <dbReference type="ARBA" id="ARBA00000632"/>
    </source>
</evidence>
<dbReference type="PANTHER" id="PTHR38107">
    <property type="match status" value="1"/>
</dbReference>
<dbReference type="OrthoDB" id="5327667at2"/>
<comment type="similarity">
    <text evidence="7">Belongs to the glycosyl hydrolase 24 family.</text>
</comment>
<gene>
    <name evidence="8" type="ORF">AWB64_04440</name>
</gene>
<sequence length="188" mass="19729">MTPRAVCEAAVNLVKLYEGIPGFGDGTGTIRPYLDPVGIWTIGWGHAIESGGHFLRGNAALAEVKALYPNGITVAQAQTLLESDLMQAGAGVLASVIVPLNDNQYGALTSFAFNLGIANLRSSTLLKLLNAGNFAGAADQFLRWCHANGQALPGLLKRRNAERSLFLERVSPQPAIVAVPEAGAAHAI</sequence>
<evidence type="ECO:0000256" key="2">
    <source>
        <dbReference type="ARBA" id="ARBA00022529"/>
    </source>
</evidence>
<dbReference type="HAMAP" id="MF_04110">
    <property type="entry name" value="ENDOLYSIN_T4"/>
    <property type="match status" value="1"/>
</dbReference>
<dbReference type="Proteomes" id="UP000054893">
    <property type="component" value="Unassembled WGS sequence"/>
</dbReference>
<evidence type="ECO:0000313" key="9">
    <source>
        <dbReference type="Proteomes" id="UP000054893"/>
    </source>
</evidence>
<accession>A0A158HCD3</accession>
<keyword evidence="2 7" id="KW-0929">Antimicrobial</keyword>
<proteinExistence type="inferred from homology"/>
<dbReference type="InterPro" id="IPR051018">
    <property type="entry name" value="Bacteriophage_GH24"/>
</dbReference>
<dbReference type="AlphaFoldDB" id="A0A158HCD3"/>
<organism evidence="8 9">
    <name type="scientific">Caballeronia sordidicola</name>
    <name type="common">Burkholderia sordidicola</name>
    <dbReference type="NCBI Taxonomy" id="196367"/>
    <lineage>
        <taxon>Bacteria</taxon>
        <taxon>Pseudomonadati</taxon>
        <taxon>Pseudomonadota</taxon>
        <taxon>Betaproteobacteria</taxon>
        <taxon>Burkholderiales</taxon>
        <taxon>Burkholderiaceae</taxon>
        <taxon>Caballeronia</taxon>
    </lineage>
</organism>
<keyword evidence="5" id="KW-1035">Host cytoplasm</keyword>
<dbReference type="Gene3D" id="1.10.530.40">
    <property type="match status" value="1"/>
</dbReference>
<dbReference type="InterPro" id="IPR023346">
    <property type="entry name" value="Lysozyme-like_dom_sf"/>
</dbReference>
<evidence type="ECO:0000256" key="6">
    <source>
        <dbReference type="ARBA" id="ARBA00023295"/>
    </source>
</evidence>
<dbReference type="Pfam" id="PF00959">
    <property type="entry name" value="Phage_lysozyme"/>
    <property type="match status" value="1"/>
</dbReference>
<dbReference type="PANTHER" id="PTHR38107:SF3">
    <property type="entry name" value="LYSOZYME RRRD-RELATED"/>
    <property type="match status" value="1"/>
</dbReference>
<dbReference type="InterPro" id="IPR023347">
    <property type="entry name" value="Lysozyme_dom_sf"/>
</dbReference>
<keyword evidence="3 7" id="KW-0081">Bacteriolytic enzyme</keyword>
<dbReference type="InterPro" id="IPR002196">
    <property type="entry name" value="Glyco_hydro_24"/>
</dbReference>
<keyword evidence="4 7" id="KW-0378">Hydrolase</keyword>
<evidence type="ECO:0000256" key="3">
    <source>
        <dbReference type="ARBA" id="ARBA00022638"/>
    </source>
</evidence>
<name>A0A158HCD3_CABSO</name>
<evidence type="ECO:0000313" key="8">
    <source>
        <dbReference type="EMBL" id="SAL41659.1"/>
    </source>
</evidence>
<dbReference type="GO" id="GO:0031640">
    <property type="term" value="P:killing of cells of another organism"/>
    <property type="evidence" value="ECO:0007669"/>
    <property type="project" value="UniProtKB-KW"/>
</dbReference>
<evidence type="ECO:0000256" key="7">
    <source>
        <dbReference type="RuleBase" id="RU003788"/>
    </source>
</evidence>
<comment type="catalytic activity">
    <reaction evidence="1 7">
        <text>Hydrolysis of (1-&gt;4)-beta-linkages between N-acetylmuramic acid and N-acetyl-D-glucosamine residues in a peptidoglycan and between N-acetyl-D-glucosamine residues in chitodextrins.</text>
        <dbReference type="EC" id="3.2.1.17"/>
    </reaction>
</comment>
<dbReference type="GO" id="GO:0003796">
    <property type="term" value="F:lysozyme activity"/>
    <property type="evidence" value="ECO:0007669"/>
    <property type="project" value="UniProtKB-EC"/>
</dbReference>
<protein>
    <recommendedName>
        <fullName evidence="7">Lysozyme</fullName>
        <ecNumber evidence="7">3.2.1.17</ecNumber>
    </recommendedName>
</protein>
<evidence type="ECO:0000256" key="4">
    <source>
        <dbReference type="ARBA" id="ARBA00022801"/>
    </source>
</evidence>
<dbReference type="InterPro" id="IPR033907">
    <property type="entry name" value="Endolysin_autolysin"/>
</dbReference>
<dbReference type="GO" id="GO:0009253">
    <property type="term" value="P:peptidoglycan catabolic process"/>
    <property type="evidence" value="ECO:0007669"/>
    <property type="project" value="InterPro"/>
</dbReference>